<dbReference type="Proteomes" id="UP000499080">
    <property type="component" value="Unassembled WGS sequence"/>
</dbReference>
<comment type="caution">
    <text evidence="1">The sequence shown here is derived from an EMBL/GenBank/DDBJ whole genome shotgun (WGS) entry which is preliminary data.</text>
</comment>
<accession>A0A4Y2V6W6</accession>
<evidence type="ECO:0000313" key="2">
    <source>
        <dbReference type="EMBL" id="GBO20340.1"/>
    </source>
</evidence>
<dbReference type="EMBL" id="BGPR01043663">
    <property type="protein sequence ID" value="GBO20291.1"/>
    <property type="molecule type" value="Genomic_DNA"/>
</dbReference>
<gene>
    <name evidence="1" type="ORF">AVEN_175448_1</name>
    <name evidence="2" type="ORF">AVEN_86361_1</name>
</gene>
<name>A0A4Y2V6W6_ARAVE</name>
<dbReference type="AlphaFoldDB" id="A0A4Y2V6W6"/>
<keyword evidence="3" id="KW-1185">Reference proteome</keyword>
<proteinExistence type="predicted"/>
<protein>
    <submittedName>
        <fullName evidence="1">Uncharacterized protein</fullName>
    </submittedName>
</protein>
<organism evidence="1 3">
    <name type="scientific">Araneus ventricosus</name>
    <name type="common">Orbweaver spider</name>
    <name type="synonym">Epeira ventricosa</name>
    <dbReference type="NCBI Taxonomy" id="182803"/>
    <lineage>
        <taxon>Eukaryota</taxon>
        <taxon>Metazoa</taxon>
        <taxon>Ecdysozoa</taxon>
        <taxon>Arthropoda</taxon>
        <taxon>Chelicerata</taxon>
        <taxon>Arachnida</taxon>
        <taxon>Araneae</taxon>
        <taxon>Araneomorphae</taxon>
        <taxon>Entelegynae</taxon>
        <taxon>Araneoidea</taxon>
        <taxon>Araneidae</taxon>
        <taxon>Araneus</taxon>
    </lineage>
</organism>
<evidence type="ECO:0000313" key="3">
    <source>
        <dbReference type="Proteomes" id="UP000499080"/>
    </source>
</evidence>
<evidence type="ECO:0000313" key="1">
    <source>
        <dbReference type="EMBL" id="GBO20291.1"/>
    </source>
</evidence>
<sequence length="101" mass="11523">MNAKRKRKIKLATGDFFEAGREHFIKPAIHLYSLPFICPNTVFSTHSSRKVRHFHSSEVPKCAGSMGERSSLSVYSCSSIPHIPFPLRVFQICYPRSRLSI</sequence>
<reference evidence="1 3" key="1">
    <citation type="journal article" date="2019" name="Sci. Rep.">
        <title>Orb-weaving spider Araneus ventricosus genome elucidates the spidroin gene catalogue.</title>
        <authorList>
            <person name="Kono N."/>
            <person name="Nakamura H."/>
            <person name="Ohtoshi R."/>
            <person name="Moran D.A.P."/>
            <person name="Shinohara A."/>
            <person name="Yoshida Y."/>
            <person name="Fujiwara M."/>
            <person name="Mori M."/>
            <person name="Tomita M."/>
            <person name="Arakawa K."/>
        </authorList>
    </citation>
    <scope>NUCLEOTIDE SEQUENCE [LARGE SCALE GENOMIC DNA]</scope>
</reference>
<dbReference type="EMBL" id="BGPR01043707">
    <property type="protein sequence ID" value="GBO20340.1"/>
    <property type="molecule type" value="Genomic_DNA"/>
</dbReference>